<dbReference type="EMBL" id="MN373268">
    <property type="protein sequence ID" value="QOE74377.1"/>
    <property type="molecule type" value="Genomic_DNA"/>
</dbReference>
<feature type="compositionally biased region" description="Basic residues" evidence="1">
    <location>
        <begin position="46"/>
        <end position="58"/>
    </location>
</feature>
<evidence type="ECO:0000313" key="2">
    <source>
        <dbReference type="EMBL" id="QOE74377.1"/>
    </source>
</evidence>
<name>A0A866VSA8_9BETA</name>
<reference evidence="2" key="7">
    <citation type="submission" date="2019-08" db="EMBL/GenBank/DDBJ databases">
        <title>Complete Genome Assembly and Annotation of EEHV3A the First Example of a GC-Branch African Elephant Endotheliotrophic Herpesvirus Associated with Lethal Hemorrhagic Disease.</title>
        <authorList>
            <person name="Tan J."/>
            <person name="Ling P.D."/>
            <person name="Worley K."/>
            <person name="Proudfoot J."/>
            <person name="Bowman M."/>
            <person name="Qin X."/>
            <person name="Latimer E.M."/>
            <person name="Holder K."/>
            <person name="Fayette M."/>
            <person name="Nodolf S."/>
            <person name="Heaggans S.Y."/>
            <person name="Zong J.-C."/>
            <person name="Pearson V.R."/>
            <person name="Hayward G.S."/>
        </authorList>
    </citation>
    <scope>NUCLEOTIDE SEQUENCE</scope>
    <source>
        <strain evidence="2">Nyah NAP97</strain>
    </source>
</reference>
<dbReference type="GeneID" id="80541494"/>
<reference evidence="2" key="1">
    <citation type="journal article" date="2009" name="Vet. Pathol.">
        <title>Clinico-pathologic features of fatal disease attributed to new variants of endotheliotropic herpesviruses in two Asian elephants (Elephas maximus).</title>
        <authorList>
            <person name="Garner M.M."/>
            <person name="Helmick K."/>
            <person name="Ochsenreiter J."/>
            <person name="Richman L.K."/>
            <person name="Latimer E."/>
            <person name="Wise A.G."/>
            <person name="Maes R.K."/>
            <person name="Kiupel M."/>
            <person name="Nordhausen R.W."/>
            <person name="Zong J.C."/>
            <person name="Hayward G.S."/>
        </authorList>
    </citation>
    <scope>NUCLEOTIDE SEQUENCE</scope>
    <source>
        <strain evidence="2">Nyah NAP97</strain>
    </source>
</reference>
<protein>
    <submittedName>
        <fullName evidence="2">Protein E12A</fullName>
    </submittedName>
</protein>
<reference evidence="2" key="4">
    <citation type="journal article" date="2016" name="ILAR J">
        <title>Review of Elephant Endotheliotropic Herpesviruses and Acute Hemorrhagic Disease.</title>
        <authorList>
            <person name="Long S.Y."/>
            <person name="Latimer E.M."/>
            <person name="Hayward G.S."/>
        </authorList>
    </citation>
    <scope>NUCLEOTIDE SEQUENCE</scope>
    <source>
        <strain evidence="2">Nyah NAP97</strain>
    </source>
</reference>
<accession>A0A866VSA8</accession>
<evidence type="ECO:0000256" key="1">
    <source>
        <dbReference type="SAM" id="MobiDB-lite"/>
    </source>
</evidence>
<reference evidence="2" key="2">
    <citation type="journal article" date="2013" name="Genome Announc.">
        <title>Complete Genome Sequence of Elephant Endotheliotropic Herpesvirus 1A.</title>
        <authorList>
            <person name="Ling P.D."/>
            <person name="Reid J.G."/>
            <person name="Qin X."/>
            <person name="Muzny D.M."/>
            <person name="Gibbs R."/>
            <person name="Petrosino J."/>
            <person name="Peng R."/>
            <person name="Zong J.C."/>
            <person name="Heaggans S.Y."/>
            <person name="Hayward G.S."/>
        </authorList>
    </citation>
    <scope>NUCLEOTIDE SEQUENCE</scope>
    <source>
        <strain evidence="2">Nyah NAP97</strain>
    </source>
</reference>
<dbReference type="KEGG" id="vg:80541494"/>
<proteinExistence type="predicted"/>
<reference evidence="2" key="5">
    <citation type="journal article" date="2016" name="MSphere">
        <title>Complete Genome Sequence of Elephant Endotheliotropic Herpesvirus 4, the First Example of a GC-Rich Branch Proboscivirus.</title>
        <authorList>
            <person name="Ling P.D."/>
            <person name="Long S.Y."/>
            <person name="Fuery A."/>
            <person name="Peng R.S."/>
            <person name="Heaggans S.Y."/>
            <person name="Qin X."/>
            <person name="Worley K.C."/>
            <person name="Dugan S."/>
            <person name="Hayward G.S."/>
        </authorList>
    </citation>
    <scope>NUCLEOTIDE SEQUENCE</scope>
    <source>
        <strain evidence="2">Nyah NAP97</strain>
    </source>
</reference>
<keyword evidence="3" id="KW-1185">Reference proteome</keyword>
<organism evidence="2 3">
    <name type="scientific">Elephant endotheliotropic herpesvirus 3A</name>
    <dbReference type="NCBI Taxonomy" id="1329409"/>
    <lineage>
        <taxon>Viruses</taxon>
        <taxon>Duplodnaviria</taxon>
        <taxon>Heunggongvirae</taxon>
        <taxon>Peploviricota</taxon>
        <taxon>Herviviricetes</taxon>
        <taxon>Herpesvirales</taxon>
        <taxon>Orthoherpesviridae</taxon>
        <taxon>Betaherpesvirinae</taxon>
        <taxon>Proboscivirus</taxon>
        <taxon>Elephant endotheliotropic herpesvirus 3</taxon>
    </lineage>
</organism>
<reference evidence="2" key="3">
    <citation type="journal article" date="2014" name="J. Virol.">
        <title>Comparative genome analysis of four elephant endotheliotropic herpesviruses, EEHV3, EEHV4, EEHV5, and EEHV6, from cases of hemorrhagic disease or viremia.</title>
        <authorList>
            <person name="Zong JC"/>
            <person name="Latimer EM"/>
            <person name="Long SY"/>
            <person name="Richman LK"/>
            <person name="Heaggans SY"/>
            <person name="Hayward GS."/>
        </authorList>
    </citation>
    <scope>NUCLEOTIDE SEQUENCE</scope>
    <source>
        <strain evidence="2">Nyah NAP97</strain>
    </source>
</reference>
<gene>
    <name evidence="2" type="primary">E12A</name>
</gene>
<dbReference type="Proteomes" id="UP001162024">
    <property type="component" value="Segment"/>
</dbReference>
<reference evidence="2" key="6">
    <citation type="journal article" date="2016" name="MSphere">
        <title>Comparison of the Gene Coding Contents and Other Unusual Features of the GC-Rich and AT-Rich Branch Probosciviruses.</title>
        <authorList>
            <person name="Ling P.D."/>
            <person name="Long S.Y."/>
            <person name="Zong J.C."/>
            <person name="Heaggans S.Y."/>
            <person name="Qin X."/>
            <person name="Hayward G.S."/>
        </authorList>
    </citation>
    <scope>NUCLEOTIDE SEQUENCE</scope>
    <source>
        <strain evidence="2">Nyah NAP97</strain>
    </source>
</reference>
<sequence>MVITAYSHVSATYKVRTSYWACRGRGEPHRDASKASQAASATQFYLKKHRQQQRHPSNRGHSNCPRWRHTSGTSTR</sequence>
<evidence type="ECO:0000313" key="3">
    <source>
        <dbReference type="Proteomes" id="UP001162024"/>
    </source>
</evidence>
<dbReference type="RefSeq" id="YP_010802710.1">
    <property type="nucleotide sequence ID" value="NC_077039.1"/>
</dbReference>
<feature type="region of interest" description="Disordered" evidence="1">
    <location>
        <begin position="25"/>
        <end position="76"/>
    </location>
</feature>